<feature type="transmembrane region" description="Helical" evidence="6">
    <location>
        <begin position="6"/>
        <end position="28"/>
    </location>
</feature>
<comment type="caution">
    <text evidence="9">The sequence shown here is derived from an EMBL/GenBank/DDBJ whole genome shotgun (WGS) entry which is preliminary data.</text>
</comment>
<feature type="transmembrane region" description="Helical" evidence="6">
    <location>
        <begin position="33"/>
        <end position="54"/>
    </location>
</feature>
<dbReference type="GO" id="GO:0016020">
    <property type="term" value="C:membrane"/>
    <property type="evidence" value="ECO:0007669"/>
    <property type="project" value="UniProtKB-SubCell"/>
</dbReference>
<keyword evidence="3 6" id="KW-0812">Transmembrane</keyword>
<dbReference type="SUPFAM" id="SSF161111">
    <property type="entry name" value="Cation efflux protein transmembrane domain-like"/>
    <property type="match status" value="1"/>
</dbReference>
<evidence type="ECO:0000256" key="1">
    <source>
        <dbReference type="ARBA" id="ARBA00004141"/>
    </source>
</evidence>
<feature type="domain" description="Cation efflux protein transmembrane" evidence="7">
    <location>
        <begin position="9"/>
        <end position="192"/>
    </location>
</feature>
<dbReference type="PANTHER" id="PTHR43840:SF15">
    <property type="entry name" value="MITOCHONDRIAL METAL TRANSPORTER 1-RELATED"/>
    <property type="match status" value="1"/>
</dbReference>
<dbReference type="InterPro" id="IPR058533">
    <property type="entry name" value="Cation_efflux_TM"/>
</dbReference>
<sequence length="271" mass="30234">MNKDSVFQIILVLGLAGGIVKITGSLIYSSQALFIDSLTCFSNIVALLATSYFIGKSYLPRDEDHPFGHYRLGYGGGLVTIVAYGFVAGVATAKLALTYGIEYSVGFRAIYYAVAGFILYAIVVALSLIKGGFYRAYGFFTISELFESGASIIAVLIGYLFNYIYDYIVGVILSAYIFYELFINSRELLNYLTDTSAPENVVRHVINDFEESGFEVVDIRLRRVSYDRYHGDIKVRVRNVGNVYDKISDIKKHLEKIHNVDLAVELEESSV</sequence>
<evidence type="ECO:0000256" key="5">
    <source>
        <dbReference type="ARBA" id="ARBA00023136"/>
    </source>
</evidence>
<accession>A0A7C4NQI6</accession>
<dbReference type="Gene3D" id="1.20.1510.10">
    <property type="entry name" value="Cation efflux protein transmembrane domain"/>
    <property type="match status" value="1"/>
</dbReference>
<evidence type="ECO:0000313" key="8">
    <source>
        <dbReference type="EMBL" id="HGQ59147.1"/>
    </source>
</evidence>
<evidence type="ECO:0000259" key="7">
    <source>
        <dbReference type="Pfam" id="PF01545"/>
    </source>
</evidence>
<protein>
    <submittedName>
        <fullName evidence="9">Cation transporter</fullName>
    </submittedName>
</protein>
<evidence type="ECO:0000256" key="4">
    <source>
        <dbReference type="ARBA" id="ARBA00022989"/>
    </source>
</evidence>
<dbReference type="PANTHER" id="PTHR43840">
    <property type="entry name" value="MITOCHONDRIAL METAL TRANSPORTER 1-RELATED"/>
    <property type="match status" value="1"/>
</dbReference>
<evidence type="ECO:0000256" key="3">
    <source>
        <dbReference type="ARBA" id="ARBA00022692"/>
    </source>
</evidence>
<dbReference type="GO" id="GO:0008324">
    <property type="term" value="F:monoatomic cation transmembrane transporter activity"/>
    <property type="evidence" value="ECO:0007669"/>
    <property type="project" value="InterPro"/>
</dbReference>
<dbReference type="EMBL" id="DTBP01000010">
    <property type="protein sequence ID" value="HGQ73653.1"/>
    <property type="molecule type" value="Genomic_DNA"/>
</dbReference>
<feature type="transmembrane region" description="Helical" evidence="6">
    <location>
        <begin position="109"/>
        <end position="129"/>
    </location>
</feature>
<dbReference type="InterPro" id="IPR050291">
    <property type="entry name" value="CDF_Transporter"/>
</dbReference>
<evidence type="ECO:0000256" key="6">
    <source>
        <dbReference type="SAM" id="Phobius"/>
    </source>
</evidence>
<evidence type="ECO:0000313" key="9">
    <source>
        <dbReference type="EMBL" id="HGQ73653.1"/>
    </source>
</evidence>
<dbReference type="AlphaFoldDB" id="A0A7C4NQI6"/>
<keyword evidence="4 6" id="KW-1133">Transmembrane helix</keyword>
<gene>
    <name evidence="8" type="ORF">ENU09_00250</name>
    <name evidence="9" type="ORF">ENU20_01040</name>
</gene>
<evidence type="ECO:0000256" key="2">
    <source>
        <dbReference type="ARBA" id="ARBA00022448"/>
    </source>
</evidence>
<feature type="transmembrane region" description="Helical" evidence="6">
    <location>
        <begin position="74"/>
        <end position="97"/>
    </location>
</feature>
<keyword evidence="2" id="KW-0813">Transport</keyword>
<proteinExistence type="predicted"/>
<dbReference type="EMBL" id="DTBE01000007">
    <property type="protein sequence ID" value="HGQ59147.1"/>
    <property type="molecule type" value="Genomic_DNA"/>
</dbReference>
<reference evidence="9" key="1">
    <citation type="journal article" date="2020" name="mSystems">
        <title>Genome- and Community-Level Interaction Insights into Carbon Utilization and Element Cycling Functions of Hydrothermarchaeota in Hydrothermal Sediment.</title>
        <authorList>
            <person name="Zhou Z."/>
            <person name="Liu Y."/>
            <person name="Xu W."/>
            <person name="Pan J."/>
            <person name="Luo Z.H."/>
            <person name="Li M."/>
        </authorList>
    </citation>
    <scope>NUCLEOTIDE SEQUENCE [LARGE SCALE GENOMIC DNA]</scope>
    <source>
        <strain evidence="8">SpSt-638</strain>
        <strain evidence="9">SpSt-648</strain>
    </source>
</reference>
<feature type="transmembrane region" description="Helical" evidence="6">
    <location>
        <begin position="149"/>
        <end position="179"/>
    </location>
</feature>
<name>A0A7C4NQI6_STAMA</name>
<comment type="subcellular location">
    <subcellularLocation>
        <location evidence="1">Membrane</location>
        <topology evidence="1">Multi-pass membrane protein</topology>
    </subcellularLocation>
</comment>
<keyword evidence="5 6" id="KW-0472">Membrane</keyword>
<dbReference type="InterPro" id="IPR027469">
    <property type="entry name" value="Cation_efflux_TMD_sf"/>
</dbReference>
<organism evidence="9">
    <name type="scientific">Staphylothermus marinus</name>
    <dbReference type="NCBI Taxonomy" id="2280"/>
    <lineage>
        <taxon>Archaea</taxon>
        <taxon>Thermoproteota</taxon>
        <taxon>Thermoprotei</taxon>
        <taxon>Desulfurococcales</taxon>
        <taxon>Desulfurococcaceae</taxon>
        <taxon>Staphylothermus</taxon>
    </lineage>
</organism>
<dbReference type="Pfam" id="PF01545">
    <property type="entry name" value="Cation_efflux"/>
    <property type="match status" value="1"/>
</dbReference>